<feature type="region of interest" description="Disordered" evidence="1">
    <location>
        <begin position="25"/>
        <end position="55"/>
    </location>
</feature>
<evidence type="ECO:0000313" key="2">
    <source>
        <dbReference type="EMBL" id="KAH3839389.1"/>
    </source>
</evidence>
<accession>A0A9D4KH82</accession>
<name>A0A9D4KH82_DREPO</name>
<evidence type="ECO:0000256" key="1">
    <source>
        <dbReference type="SAM" id="MobiDB-lite"/>
    </source>
</evidence>
<evidence type="ECO:0000313" key="3">
    <source>
        <dbReference type="Proteomes" id="UP000828390"/>
    </source>
</evidence>
<reference evidence="2" key="2">
    <citation type="submission" date="2020-11" db="EMBL/GenBank/DDBJ databases">
        <authorList>
            <person name="McCartney M.A."/>
            <person name="Auch B."/>
            <person name="Kono T."/>
            <person name="Mallez S."/>
            <person name="Becker A."/>
            <person name="Gohl D.M."/>
            <person name="Silverstein K.A.T."/>
            <person name="Koren S."/>
            <person name="Bechman K.B."/>
            <person name="Herman A."/>
            <person name="Abrahante J.E."/>
            <person name="Garbe J."/>
        </authorList>
    </citation>
    <scope>NUCLEOTIDE SEQUENCE</scope>
    <source>
        <strain evidence="2">Duluth1</strain>
        <tissue evidence="2">Whole animal</tissue>
    </source>
</reference>
<keyword evidence="3" id="KW-1185">Reference proteome</keyword>
<proteinExistence type="predicted"/>
<feature type="compositionally biased region" description="Polar residues" evidence="1">
    <location>
        <begin position="43"/>
        <end position="55"/>
    </location>
</feature>
<organism evidence="2 3">
    <name type="scientific">Dreissena polymorpha</name>
    <name type="common">Zebra mussel</name>
    <name type="synonym">Mytilus polymorpha</name>
    <dbReference type="NCBI Taxonomy" id="45954"/>
    <lineage>
        <taxon>Eukaryota</taxon>
        <taxon>Metazoa</taxon>
        <taxon>Spiralia</taxon>
        <taxon>Lophotrochozoa</taxon>
        <taxon>Mollusca</taxon>
        <taxon>Bivalvia</taxon>
        <taxon>Autobranchia</taxon>
        <taxon>Heteroconchia</taxon>
        <taxon>Euheterodonta</taxon>
        <taxon>Imparidentia</taxon>
        <taxon>Neoheterodontei</taxon>
        <taxon>Myida</taxon>
        <taxon>Dreissenoidea</taxon>
        <taxon>Dreissenidae</taxon>
        <taxon>Dreissena</taxon>
    </lineage>
</organism>
<comment type="caution">
    <text evidence="2">The sequence shown here is derived from an EMBL/GenBank/DDBJ whole genome shotgun (WGS) entry which is preliminary data.</text>
</comment>
<dbReference type="AlphaFoldDB" id="A0A9D4KH82"/>
<feature type="compositionally biased region" description="Basic and acidic residues" evidence="1">
    <location>
        <begin position="27"/>
        <end position="42"/>
    </location>
</feature>
<dbReference type="EMBL" id="JAIWYP010000004">
    <property type="protein sequence ID" value="KAH3839389.1"/>
    <property type="molecule type" value="Genomic_DNA"/>
</dbReference>
<gene>
    <name evidence="2" type="ORF">DPMN_112818</name>
</gene>
<sequence>MNRRQTGYTNAISIDSRFAPLNSDYLQEQRVKSRNDKRKRQESAGTASTFRHSSSADSCSIRQVYSLENFKKLENNIDTILDGMKSRGLLQCSVDNIEFTLQLCCTEYNPLRRTTA</sequence>
<reference evidence="2" key="1">
    <citation type="journal article" date="2019" name="bioRxiv">
        <title>The Genome of the Zebra Mussel, Dreissena polymorpha: A Resource for Invasive Species Research.</title>
        <authorList>
            <person name="McCartney M.A."/>
            <person name="Auch B."/>
            <person name="Kono T."/>
            <person name="Mallez S."/>
            <person name="Zhang Y."/>
            <person name="Obille A."/>
            <person name="Becker A."/>
            <person name="Abrahante J.E."/>
            <person name="Garbe J."/>
            <person name="Badalamenti J.P."/>
            <person name="Herman A."/>
            <person name="Mangelson H."/>
            <person name="Liachko I."/>
            <person name="Sullivan S."/>
            <person name="Sone E.D."/>
            <person name="Koren S."/>
            <person name="Silverstein K.A.T."/>
            <person name="Beckman K.B."/>
            <person name="Gohl D.M."/>
        </authorList>
    </citation>
    <scope>NUCLEOTIDE SEQUENCE</scope>
    <source>
        <strain evidence="2">Duluth1</strain>
        <tissue evidence="2">Whole animal</tissue>
    </source>
</reference>
<protein>
    <submittedName>
        <fullName evidence="2">Uncharacterized protein</fullName>
    </submittedName>
</protein>
<dbReference type="Proteomes" id="UP000828390">
    <property type="component" value="Unassembled WGS sequence"/>
</dbReference>